<dbReference type="SUPFAM" id="SSF55729">
    <property type="entry name" value="Acyl-CoA N-acyltransferases (Nat)"/>
    <property type="match status" value="1"/>
</dbReference>
<keyword evidence="5" id="KW-1185">Reference proteome</keyword>
<dbReference type="SUPFAM" id="SSF51905">
    <property type="entry name" value="FAD/NAD(P)-binding domain"/>
    <property type="match status" value="1"/>
</dbReference>
<name>A0A7M5X414_9CNID</name>
<evidence type="ECO:0000259" key="3">
    <source>
        <dbReference type="Pfam" id="PF23150"/>
    </source>
</evidence>
<dbReference type="InterPro" id="IPR016181">
    <property type="entry name" value="Acyl_CoA_acyltransferase"/>
</dbReference>
<dbReference type="Gene3D" id="3.40.630.30">
    <property type="match status" value="1"/>
</dbReference>
<dbReference type="AlphaFoldDB" id="A0A7M5X414"/>
<dbReference type="InterPro" id="IPR036188">
    <property type="entry name" value="FAD/NAD-bd_sf"/>
</dbReference>
<feature type="compositionally biased region" description="Polar residues" evidence="1">
    <location>
        <begin position="335"/>
        <end position="345"/>
    </location>
</feature>
<proteinExistence type="predicted"/>
<dbReference type="Gene3D" id="3.50.50.60">
    <property type="entry name" value="FAD/NAD(P)-binding domain"/>
    <property type="match status" value="2"/>
</dbReference>
<evidence type="ECO:0000313" key="4">
    <source>
        <dbReference type="EnsemblMetazoa" id="CLYHEMP017403.2"/>
    </source>
</evidence>
<evidence type="ECO:0008006" key="6">
    <source>
        <dbReference type="Google" id="ProtNLM"/>
    </source>
</evidence>
<evidence type="ECO:0000259" key="2">
    <source>
        <dbReference type="Pfam" id="PF16092"/>
    </source>
</evidence>
<sequence>MKDKEPTKEATNFSVFARRTESLDAPGIQKLVTKETYEIFGRVSVACIIEKANLGVTLINENNDIVGFAALYDQPNWMRDEDNVWTEWIVNNFTEDKCDALNSLFLHYFVCKEEFSDGIIKEILRTVYHAVPMLQYIFLNLPNDHGIGEHLADTFKPLTKSTGYETDYQVFACYRHDYCPVLHIRDARIEDHDDLMPIFNKHNNHLTEIYGEYFLAELIEAQDPGNRCIVADVNGVAVGFVNISTDINTEILKENFELKVYNYFLKKIEKTREVIKERPKAASPLASENNKETYDIAATPNTLDPEQKKSRSNLKSPRKRTPKLSSSHLEERPESQASARSIRSGKNTPEVEIIRETFDVESVFCVQLFCIDDQYESRSGDFLSKTFELFKGKEFVVLTLPHTVPEFPLLQMFQRAPPKANSILGHELYLFNRNGLIKKFSIRPCKIDDTEKIQRLTESIKGHSNIMRDIKQYNDYRRDGDGTRIHAYVAEVIGQVVGVCVIRDELELNYIRSHYNIEDFVYFRLHETNEHGRLHHFVLNPIFQHYSKHFLKEVLRLSKKSSLYYPLHPFLDDSTKEKPFSLVTCLKDLVPVSSRRQVIYPLENLEQNAPVQDVLEQKDPYALYHINRKLTLEPKVVINLRIVVVGSSTVGLSALQSFVFCPHLIFNNLVLVSDDEIFQTDEKKWKLAESFIPQSIEYNDRQKHLQSLPTWVNFIKGKMTRIDRKEKTLIINDNEIVPYDQLLLCTGQQYKLTVPTGADVEELVTTSEALQTKLPSVHTGFTPKNVFTLNSQDDCVELKEWIENSFDTDDIIVYGNTLEAYTCIHGLLAHGVKGQHIRHVHPPSANKSTTFNLQYVDELIKKELEKAGVVNYQGYTLARWNHGKSGEEDLNVATFTSDSKPLTLKCQAFVCCHKKTVDYQAFKAINDSFLVYDSKLVIDSNFCTNDPDIRAAGPLTKFARRYHSENWTHVNFNSKEVGMRLAESVLDLFDPTLDSNEVSEQTKEGAQLIPKYKEPVVHLTKLPGGYTYFSVRKPFINSTIEMLKAEPDYGLDIVTGDNLKEEHQGYFRLHLNQYNIVQDITCLSKNVIPYANLLCLYGLHEKYLNNLLQRHREGLINDLYKYFEESWCMAIYHDRFRDFRSEVRDIFSTPDDGSTTSVEEKIRQLTMDEGGSLKQEQRKHLEDVFIGTRCKNTIRERLNSFLNYNKYHLPMYARPGML</sequence>
<reference evidence="4" key="1">
    <citation type="submission" date="2021-01" db="UniProtKB">
        <authorList>
            <consortium name="EnsemblMetazoa"/>
        </authorList>
    </citation>
    <scope>IDENTIFICATION</scope>
</reference>
<dbReference type="OrthoDB" id="382863at2759"/>
<dbReference type="InterPro" id="IPR056299">
    <property type="entry name" value="CFAP61_dimer"/>
</dbReference>
<dbReference type="PANTHER" id="PTHR21178:SF8">
    <property type="entry name" value="CILIA- AND FLAGELLA-ASSOCIATED PROTEIN 61"/>
    <property type="match status" value="1"/>
</dbReference>
<protein>
    <recommendedName>
        <fullName evidence="6">Cilia- and flagella-associated protein 61 N-terminal domain-containing protein</fullName>
    </recommendedName>
</protein>
<evidence type="ECO:0000256" key="1">
    <source>
        <dbReference type="SAM" id="MobiDB-lite"/>
    </source>
</evidence>
<dbReference type="Proteomes" id="UP000594262">
    <property type="component" value="Unplaced"/>
</dbReference>
<organism evidence="4 5">
    <name type="scientific">Clytia hemisphaerica</name>
    <dbReference type="NCBI Taxonomy" id="252671"/>
    <lineage>
        <taxon>Eukaryota</taxon>
        <taxon>Metazoa</taxon>
        <taxon>Cnidaria</taxon>
        <taxon>Hydrozoa</taxon>
        <taxon>Hydroidolina</taxon>
        <taxon>Leptothecata</taxon>
        <taxon>Obeliida</taxon>
        <taxon>Clytiidae</taxon>
        <taxon>Clytia</taxon>
    </lineage>
</organism>
<dbReference type="InterPro" id="IPR032151">
    <property type="entry name" value="CFAP61_N"/>
</dbReference>
<dbReference type="Pfam" id="PF16092">
    <property type="entry name" value="CFAP61_N"/>
    <property type="match status" value="1"/>
</dbReference>
<dbReference type="PANTHER" id="PTHR21178">
    <property type="entry name" value="CILIA- AND FLAGELLA-ASSOCIATED PROTEIN 61"/>
    <property type="match status" value="1"/>
</dbReference>
<dbReference type="RefSeq" id="XP_066929118.1">
    <property type="nucleotide sequence ID" value="XM_067073017.1"/>
</dbReference>
<feature type="region of interest" description="Disordered" evidence="1">
    <location>
        <begin position="279"/>
        <end position="345"/>
    </location>
</feature>
<dbReference type="InterPro" id="IPR038884">
    <property type="entry name" value="CFAP61"/>
</dbReference>
<feature type="domain" description="CFAP61 dimerisation" evidence="3">
    <location>
        <begin position="1010"/>
        <end position="1131"/>
    </location>
</feature>
<dbReference type="EnsemblMetazoa" id="CLYHEMT017403.2">
    <property type="protein sequence ID" value="CLYHEMP017403.2"/>
    <property type="gene ID" value="CLYHEMG017403"/>
</dbReference>
<feature type="compositionally biased region" description="Basic residues" evidence="1">
    <location>
        <begin position="310"/>
        <end position="322"/>
    </location>
</feature>
<dbReference type="Pfam" id="PF23150">
    <property type="entry name" value="CFAP61_dimer"/>
    <property type="match status" value="1"/>
</dbReference>
<accession>A0A7M5X414</accession>
<dbReference type="GeneID" id="136816689"/>
<feature type="domain" description="Cilia- and flagella-associated protein 61 N-terminal" evidence="2">
    <location>
        <begin position="17"/>
        <end position="265"/>
    </location>
</feature>
<evidence type="ECO:0000313" key="5">
    <source>
        <dbReference type="Proteomes" id="UP000594262"/>
    </source>
</evidence>